<dbReference type="SUPFAM" id="SSF47781">
    <property type="entry name" value="RuvA domain 2-like"/>
    <property type="match status" value="1"/>
</dbReference>
<feature type="active site" description="N6-AMP-lysine intermediate" evidence="7">
    <location>
        <position position="127"/>
    </location>
</feature>
<dbReference type="GO" id="GO:0003911">
    <property type="term" value="F:DNA ligase (NAD+) activity"/>
    <property type="evidence" value="ECO:0007669"/>
    <property type="project" value="UniProtKB-EC"/>
</dbReference>
<evidence type="ECO:0000256" key="1">
    <source>
        <dbReference type="ARBA" id="ARBA00022598"/>
    </source>
</evidence>
<comment type="caution">
    <text evidence="10">The sequence shown here is derived from an EMBL/GenBank/DDBJ whole genome shotgun (WGS) entry which is preliminary data.</text>
</comment>
<evidence type="ECO:0000256" key="8">
    <source>
        <dbReference type="SAM" id="SignalP"/>
    </source>
</evidence>
<dbReference type="InterPro" id="IPR033136">
    <property type="entry name" value="DNA_ligase_CS"/>
</dbReference>
<dbReference type="NCBIfam" id="NF005987">
    <property type="entry name" value="PRK08097.1"/>
    <property type="match status" value="1"/>
</dbReference>
<dbReference type="SUPFAM" id="SSF56091">
    <property type="entry name" value="DNA ligase/mRNA capping enzyme, catalytic domain"/>
    <property type="match status" value="1"/>
</dbReference>
<evidence type="ECO:0000256" key="7">
    <source>
        <dbReference type="HAMAP-Rule" id="MF_01587"/>
    </source>
</evidence>
<dbReference type="Gene3D" id="2.40.50.140">
    <property type="entry name" value="Nucleic acid-binding proteins"/>
    <property type="match status" value="1"/>
</dbReference>
<dbReference type="Gene3D" id="3.30.470.30">
    <property type="entry name" value="DNA ligase/mRNA capping enzyme"/>
    <property type="match status" value="1"/>
</dbReference>
<evidence type="ECO:0000256" key="3">
    <source>
        <dbReference type="ARBA" id="ARBA00022763"/>
    </source>
</evidence>
<evidence type="ECO:0000313" key="11">
    <source>
        <dbReference type="Proteomes" id="UP001320122"/>
    </source>
</evidence>
<dbReference type="Pfam" id="PF03120">
    <property type="entry name" value="OB_DNA_ligase"/>
    <property type="match status" value="1"/>
</dbReference>
<keyword evidence="3 7" id="KW-0227">DNA damage</keyword>
<dbReference type="InterPro" id="IPR050326">
    <property type="entry name" value="NAD_dep_DNA_ligaseB"/>
</dbReference>
<feature type="chain" id="PRO_5047370668" description="DNA ligase B" evidence="8">
    <location>
        <begin position="24"/>
        <end position="561"/>
    </location>
</feature>
<reference evidence="10 11" key="1">
    <citation type="journal article" date="2021" name="Front. Microbiol.">
        <title>Aerobic Denitrification and Heterotrophic Sulfur Oxidation in the Genus Halomonas Revealed by Six Novel Species Characterizations and Genome-Based Analysis.</title>
        <authorList>
            <person name="Wang L."/>
            <person name="Shao Z."/>
        </authorList>
    </citation>
    <scope>NUCLEOTIDE SEQUENCE [LARGE SCALE GENOMIC DNA]</scope>
    <source>
        <strain evidence="10 11">MCCC 1A11036</strain>
    </source>
</reference>
<dbReference type="EC" id="6.5.1.2" evidence="7"/>
<feature type="signal peptide" evidence="8">
    <location>
        <begin position="1"/>
        <end position="23"/>
    </location>
</feature>
<dbReference type="Proteomes" id="UP001320122">
    <property type="component" value="Unassembled WGS sequence"/>
</dbReference>
<evidence type="ECO:0000256" key="5">
    <source>
        <dbReference type="ARBA" id="ARBA00023204"/>
    </source>
</evidence>
<comment type="catalytic activity">
    <reaction evidence="6 7">
        <text>NAD(+) + (deoxyribonucleotide)n-3'-hydroxyl + 5'-phospho-(deoxyribonucleotide)m = (deoxyribonucleotide)n+m + AMP + beta-nicotinamide D-nucleotide.</text>
        <dbReference type="EC" id="6.5.1.2"/>
    </reaction>
</comment>
<dbReference type="InterPro" id="IPR010994">
    <property type="entry name" value="RuvA_2-like"/>
</dbReference>
<evidence type="ECO:0000256" key="6">
    <source>
        <dbReference type="ARBA" id="ARBA00034005"/>
    </source>
</evidence>
<dbReference type="InterPro" id="IPR013840">
    <property type="entry name" value="DNAligase_N"/>
</dbReference>
<comment type="function">
    <text evidence="7">Catalyzes the formation of phosphodiester linkages between 5'-phosphoryl and 3'-hydroxyl groups in double-stranded DNA using NAD as a coenzyme and as the energy source for the reaction.</text>
</comment>
<dbReference type="SUPFAM" id="SSF50249">
    <property type="entry name" value="Nucleic acid-binding proteins"/>
    <property type="match status" value="1"/>
</dbReference>
<keyword evidence="11" id="KW-1185">Reference proteome</keyword>
<name>A0ABS9AIZ5_9GAMM</name>
<dbReference type="Pfam" id="PF01653">
    <property type="entry name" value="DNA_ligase_aden"/>
    <property type="match status" value="1"/>
</dbReference>
<dbReference type="EMBL" id="JABFTT010000013">
    <property type="protein sequence ID" value="MCE8021740.1"/>
    <property type="molecule type" value="Genomic_DNA"/>
</dbReference>
<dbReference type="InterPro" id="IPR012340">
    <property type="entry name" value="NA-bd_OB-fold"/>
</dbReference>
<keyword evidence="1 7" id="KW-0436">Ligase</keyword>
<accession>A0ABS9AIZ5</accession>
<proteinExistence type="inferred from homology"/>
<dbReference type="HAMAP" id="MF_01587">
    <property type="entry name" value="DNA_ligase_B"/>
    <property type="match status" value="1"/>
</dbReference>
<comment type="similarity">
    <text evidence="7">Belongs to the NAD-dependent DNA ligase family. LigB subfamily.</text>
</comment>
<evidence type="ECO:0000256" key="4">
    <source>
        <dbReference type="ARBA" id="ARBA00023027"/>
    </source>
</evidence>
<dbReference type="InterPro" id="IPR013839">
    <property type="entry name" value="DNAligase_adenylation"/>
</dbReference>
<evidence type="ECO:0000313" key="10">
    <source>
        <dbReference type="EMBL" id="MCE8021740.1"/>
    </source>
</evidence>
<dbReference type="Gene3D" id="1.10.287.610">
    <property type="entry name" value="Helix hairpin bin"/>
    <property type="match status" value="1"/>
</dbReference>
<evidence type="ECO:0000259" key="9">
    <source>
        <dbReference type="SMART" id="SM00532"/>
    </source>
</evidence>
<feature type="domain" description="NAD-dependent DNA ligase N-terminal" evidence="9">
    <location>
        <begin position="31"/>
        <end position="429"/>
    </location>
</feature>
<dbReference type="PROSITE" id="PS01056">
    <property type="entry name" value="DNA_LIGASE_N2"/>
    <property type="match status" value="1"/>
</dbReference>
<keyword evidence="4 7" id="KW-0520">NAD</keyword>
<sequence>MVQRFIVGLICLAGWLSPLASFSAEPCPAVPAPGAVTALVERLAEWDDAYYRRGESAVSDDVYDQARARLENWRRCHPERVPAAPVPQYPRGEAAHPVAQTGLEKLPDVAAVGRWMSRRDDVWIQPKVDGVAVTLVYAQGELERAISRGDGMTGQDWTERVRRLPSVPARLPEAYDAVLQGELYLRRDAHVQAEVGDAGARARVIGLMARDALSVAEAAEVGLFVWEWPDGPAALPARLEGLAALGFADTVAFTHPVADLASVEQWRDAWFRSPLPFATDGIVLRQASRPAGARWEAEPPAWAVAWKHAPRETMAEVRGVEFRIGRTGRVTPLLHLHPVALEGRTVRRVSAVSLARWRELDIRPGDQVVIALAGLTIPRLEGVAWRSPERVVVEAPDAEAYHALSCLQVMPGCEGQFLERLAWLSGPEALGLSGVGQGTWRALIEADLVETLLDWLALDERTLRSAHGVGEVRASALATTFDAARAAPFSRWLQALGAPPGIEAALPADWATLSEYDHQDWVALDGVGPGRAAAMAEFFAHPEIQRLASWLAVHGVVGFGG</sequence>
<dbReference type="PANTHER" id="PTHR47810">
    <property type="entry name" value="DNA LIGASE"/>
    <property type="match status" value="1"/>
</dbReference>
<evidence type="ECO:0000256" key="2">
    <source>
        <dbReference type="ARBA" id="ARBA00022705"/>
    </source>
</evidence>
<keyword evidence="8" id="KW-0732">Signal</keyword>
<protein>
    <recommendedName>
        <fullName evidence="7">DNA ligase B</fullName>
        <ecNumber evidence="7">6.5.1.2</ecNumber>
    </recommendedName>
    <alternativeName>
        <fullName evidence="7">Polydeoxyribonucleotide synthase [NAD(+)] B</fullName>
    </alternativeName>
</protein>
<dbReference type="RefSeq" id="WP_234275063.1">
    <property type="nucleotide sequence ID" value="NZ_JABFTT010000013.1"/>
</dbReference>
<keyword evidence="2 7" id="KW-0235">DNA replication</keyword>
<gene>
    <name evidence="7 10" type="primary">ligB</name>
    <name evidence="10" type="ORF">HOP51_16710</name>
</gene>
<dbReference type="SMART" id="SM00532">
    <property type="entry name" value="LIGANc"/>
    <property type="match status" value="1"/>
</dbReference>
<keyword evidence="5 7" id="KW-0234">DNA repair</keyword>
<dbReference type="InterPro" id="IPR020923">
    <property type="entry name" value="DNA_ligase_B"/>
</dbReference>
<dbReference type="PANTHER" id="PTHR47810:SF1">
    <property type="entry name" value="DNA LIGASE B"/>
    <property type="match status" value="1"/>
</dbReference>
<organism evidence="10 11">
    <name type="scientific">Billgrantia zhangzhouensis</name>
    <dbReference type="NCBI Taxonomy" id="2733481"/>
    <lineage>
        <taxon>Bacteria</taxon>
        <taxon>Pseudomonadati</taxon>
        <taxon>Pseudomonadota</taxon>
        <taxon>Gammaproteobacteria</taxon>
        <taxon>Oceanospirillales</taxon>
        <taxon>Halomonadaceae</taxon>
        <taxon>Billgrantia</taxon>
    </lineage>
</organism>
<dbReference type="Gene3D" id="1.10.150.20">
    <property type="entry name" value="5' to 3' exonuclease, C-terminal subdomain"/>
    <property type="match status" value="1"/>
</dbReference>
<dbReference type="InterPro" id="IPR004150">
    <property type="entry name" value="NAD_DNA_ligase_OB"/>
</dbReference>